<keyword evidence="2" id="KW-0472">Membrane</keyword>
<dbReference type="AlphaFoldDB" id="A0A8H6J8E2"/>
<evidence type="ECO:0000256" key="1">
    <source>
        <dbReference type="SAM" id="MobiDB-lite"/>
    </source>
</evidence>
<feature type="transmembrane region" description="Helical" evidence="2">
    <location>
        <begin position="128"/>
        <end position="152"/>
    </location>
</feature>
<feature type="region of interest" description="Disordered" evidence="1">
    <location>
        <begin position="72"/>
        <end position="104"/>
    </location>
</feature>
<feature type="region of interest" description="Disordered" evidence="1">
    <location>
        <begin position="1"/>
        <end position="48"/>
    </location>
</feature>
<dbReference type="EMBL" id="WIGM01000942">
    <property type="protein sequence ID" value="KAF6808213.1"/>
    <property type="molecule type" value="Genomic_DNA"/>
</dbReference>
<reference evidence="3" key="1">
    <citation type="journal article" date="2020" name="Phytopathology">
        <title>Genome Sequence Resources of Colletotrichum truncatum, C. plurivorum, C. musicola, and C. sojae: Four Species Pathogenic to Soybean (Glycine max).</title>
        <authorList>
            <person name="Rogerio F."/>
            <person name="Boufleur T.R."/>
            <person name="Ciampi-Guillardi M."/>
            <person name="Sukno S.A."/>
            <person name="Thon M.R."/>
            <person name="Massola Junior N.S."/>
            <person name="Baroncelli R."/>
        </authorList>
    </citation>
    <scope>NUCLEOTIDE SEQUENCE</scope>
    <source>
        <strain evidence="3">LFN0074</strain>
    </source>
</reference>
<feature type="transmembrane region" description="Helical" evidence="2">
    <location>
        <begin position="746"/>
        <end position="768"/>
    </location>
</feature>
<sequence>MDSIELRQRRGSLRSQNDTAFPRNSEHRRQHLQPVTYAQVPNDDEIVPDSPLLSSRMWNALSVNDYDQNSGRDWRVSVEDQPSSRSNDDPREEHAARPQPWEAGRATGRALVRKHIARGGWARYLNGLAVHMPALVMTAGILVLGSLHFYWYPEQGPVIKHKDGDYRLDPDIISNVLQLVAKLHELFIVASLGSIALAMFRRSLVTGGIHLGFLTGCYRVGDLAYLKTAAFWRQGFGWSNVWGVMLPGFLVFATLMSTAVGPASAILLVPSLGWYEIDASIAFGKINLPLFYTSNRTQTWLPVRKEAPKICNGVRGLYQGFCPAGGFEEIFNWLYDYRATDLKNNLTFHSTSADLRRHLVFTMANSTKSPNSATLCTTPPHFLTNSIGLFQRYIDSDDVGALSREPRYRLRTAKERSRESASHHDSALYQPFVQSKCTLFDKEEEAKDPSPAVYFPVDHLNCFNNPDCQRVQTKGIPLNKTKMAPGIVGVLSTSNFDLLRDSSVVMIRGQIPDRSSGKLRHFYYLCNLLASLVPSDFSVDPRLSDSLQSSASSPDKMQDLYRGHGADGVRVIKFTNEWFEALNPTWEDLGFDNMSAVGQLIGNFVSREGVNGSRPVSFVESNATGGSDYESAEIFLSKVFGAFLTDGLARMTQGHTTRLVLDKDADRSLSFVDLNDQYGRRGGVHKLTTINATSYRYVRRNRTTEHNGTVAQFLEPMERFLPIDIFAERYGYGSGQKRATLHWAQAVMGVYLAIVVAYALWVVVMSVLDAFGFESNHGQARVLSIIPWSDLQDLIILALRTPPPDDEDLADAGAGVSSSRVWEKTVWAGADEDSNAQLVLGKGQSVERLQVDRSAQYY</sequence>
<evidence type="ECO:0000313" key="4">
    <source>
        <dbReference type="Proteomes" id="UP000639643"/>
    </source>
</evidence>
<name>A0A8H6J8E2_9PEZI</name>
<comment type="caution">
    <text evidence="3">The sequence shown here is derived from an EMBL/GenBank/DDBJ whole genome shotgun (WGS) entry which is preliminary data.</text>
</comment>
<proteinExistence type="predicted"/>
<evidence type="ECO:0000313" key="3">
    <source>
        <dbReference type="EMBL" id="KAF6808213.1"/>
    </source>
</evidence>
<feature type="compositionally biased region" description="Basic and acidic residues" evidence="1">
    <location>
        <begin position="86"/>
        <end position="96"/>
    </location>
</feature>
<keyword evidence="2" id="KW-0812">Transmembrane</keyword>
<dbReference type="Proteomes" id="UP000639643">
    <property type="component" value="Unassembled WGS sequence"/>
</dbReference>
<keyword evidence="2" id="KW-1133">Transmembrane helix</keyword>
<organism evidence="3 4">
    <name type="scientific">Colletotrichum musicola</name>
    <dbReference type="NCBI Taxonomy" id="2175873"/>
    <lineage>
        <taxon>Eukaryota</taxon>
        <taxon>Fungi</taxon>
        <taxon>Dikarya</taxon>
        <taxon>Ascomycota</taxon>
        <taxon>Pezizomycotina</taxon>
        <taxon>Sordariomycetes</taxon>
        <taxon>Hypocreomycetidae</taxon>
        <taxon>Glomerellales</taxon>
        <taxon>Glomerellaceae</taxon>
        <taxon>Colletotrichum</taxon>
        <taxon>Colletotrichum orchidearum species complex</taxon>
    </lineage>
</organism>
<accession>A0A8H6J8E2</accession>
<feature type="transmembrane region" description="Helical" evidence="2">
    <location>
        <begin position="241"/>
        <end position="269"/>
    </location>
</feature>
<dbReference type="OrthoDB" id="5342924at2759"/>
<feature type="transmembrane region" description="Helical" evidence="2">
    <location>
        <begin position="204"/>
        <end position="221"/>
    </location>
</feature>
<keyword evidence="4" id="KW-1185">Reference proteome</keyword>
<gene>
    <name evidence="3" type="ORF">CMUS01_13943</name>
</gene>
<evidence type="ECO:0000256" key="2">
    <source>
        <dbReference type="SAM" id="Phobius"/>
    </source>
</evidence>
<protein>
    <submittedName>
        <fullName evidence="3">Uncharacterized protein</fullName>
    </submittedName>
</protein>